<sequence>MRGYIGLAVFAAGLIGLGVGSRLQKGWENWNRNQRVVCSISLVVALAGLIMMG</sequence>
<name>A0ABW0VJC6_9ACTN</name>
<organism evidence="2 3">
    <name type="scientific">Kitasatospora cinereorecta</name>
    <dbReference type="NCBI Taxonomy" id="285560"/>
    <lineage>
        <taxon>Bacteria</taxon>
        <taxon>Bacillati</taxon>
        <taxon>Actinomycetota</taxon>
        <taxon>Actinomycetes</taxon>
        <taxon>Kitasatosporales</taxon>
        <taxon>Streptomycetaceae</taxon>
        <taxon>Kitasatospora</taxon>
    </lineage>
</organism>
<keyword evidence="1" id="KW-0812">Transmembrane</keyword>
<reference evidence="3" key="1">
    <citation type="journal article" date="2019" name="Int. J. Syst. Evol. Microbiol.">
        <title>The Global Catalogue of Microorganisms (GCM) 10K type strain sequencing project: providing services to taxonomists for standard genome sequencing and annotation.</title>
        <authorList>
            <consortium name="The Broad Institute Genomics Platform"/>
            <consortium name="The Broad Institute Genome Sequencing Center for Infectious Disease"/>
            <person name="Wu L."/>
            <person name="Ma J."/>
        </authorList>
    </citation>
    <scope>NUCLEOTIDE SEQUENCE [LARGE SCALE GENOMIC DNA]</scope>
    <source>
        <strain evidence="3">CGMCC 4.1622</strain>
    </source>
</reference>
<dbReference type="EMBL" id="JBHSOC010000074">
    <property type="protein sequence ID" value="MFC5645548.1"/>
    <property type="molecule type" value="Genomic_DNA"/>
</dbReference>
<keyword evidence="3" id="KW-1185">Reference proteome</keyword>
<proteinExistence type="predicted"/>
<dbReference type="Proteomes" id="UP001596066">
    <property type="component" value="Unassembled WGS sequence"/>
</dbReference>
<evidence type="ECO:0000313" key="2">
    <source>
        <dbReference type="EMBL" id="MFC5645548.1"/>
    </source>
</evidence>
<accession>A0ABW0VJC6</accession>
<feature type="transmembrane region" description="Helical" evidence="1">
    <location>
        <begin position="36"/>
        <end position="52"/>
    </location>
</feature>
<keyword evidence="1" id="KW-0472">Membrane</keyword>
<evidence type="ECO:0000256" key="1">
    <source>
        <dbReference type="SAM" id="Phobius"/>
    </source>
</evidence>
<protein>
    <submittedName>
        <fullName evidence="2">Uncharacterized protein</fullName>
    </submittedName>
</protein>
<gene>
    <name evidence="2" type="ORF">ACFPZF_29910</name>
</gene>
<evidence type="ECO:0000313" key="3">
    <source>
        <dbReference type="Proteomes" id="UP001596066"/>
    </source>
</evidence>
<comment type="caution">
    <text evidence="2">The sequence shown here is derived from an EMBL/GenBank/DDBJ whole genome shotgun (WGS) entry which is preliminary data.</text>
</comment>
<keyword evidence="1" id="KW-1133">Transmembrane helix</keyword>
<dbReference type="RefSeq" id="WP_346142455.1">
    <property type="nucleotide sequence ID" value="NZ_BAAAUA010000009.1"/>
</dbReference>